<organism evidence="1 2">
    <name type="scientific">Caerostris extrusa</name>
    <name type="common">Bark spider</name>
    <name type="synonym">Caerostris bankana</name>
    <dbReference type="NCBI Taxonomy" id="172846"/>
    <lineage>
        <taxon>Eukaryota</taxon>
        <taxon>Metazoa</taxon>
        <taxon>Ecdysozoa</taxon>
        <taxon>Arthropoda</taxon>
        <taxon>Chelicerata</taxon>
        <taxon>Arachnida</taxon>
        <taxon>Araneae</taxon>
        <taxon>Araneomorphae</taxon>
        <taxon>Entelegynae</taxon>
        <taxon>Araneoidea</taxon>
        <taxon>Araneidae</taxon>
        <taxon>Caerostris</taxon>
    </lineage>
</organism>
<protein>
    <submittedName>
        <fullName evidence="1">Uncharacterized protein</fullName>
    </submittedName>
</protein>
<reference evidence="1 2" key="1">
    <citation type="submission" date="2021-06" db="EMBL/GenBank/DDBJ databases">
        <title>Caerostris extrusa draft genome.</title>
        <authorList>
            <person name="Kono N."/>
            <person name="Arakawa K."/>
        </authorList>
    </citation>
    <scope>NUCLEOTIDE SEQUENCE [LARGE SCALE GENOMIC DNA]</scope>
</reference>
<comment type="caution">
    <text evidence="1">The sequence shown here is derived from an EMBL/GenBank/DDBJ whole genome shotgun (WGS) entry which is preliminary data.</text>
</comment>
<keyword evidence="2" id="KW-1185">Reference proteome</keyword>
<proteinExistence type="predicted"/>
<evidence type="ECO:0000313" key="1">
    <source>
        <dbReference type="EMBL" id="GIX94423.1"/>
    </source>
</evidence>
<dbReference type="Proteomes" id="UP001054945">
    <property type="component" value="Unassembled WGS sequence"/>
</dbReference>
<sequence>MNALKSSLMDPFCEHSRIFYRKSSWKPSRMKSEECSQEPGYEEVGKSLALLLYFSFPALKASLMDPFCELTRIFFRKSS</sequence>
<gene>
    <name evidence="1" type="ORF">CEXT_557561</name>
</gene>
<evidence type="ECO:0000313" key="2">
    <source>
        <dbReference type="Proteomes" id="UP001054945"/>
    </source>
</evidence>
<dbReference type="AlphaFoldDB" id="A0AAV4PBK3"/>
<name>A0AAV4PBK3_CAEEX</name>
<dbReference type="EMBL" id="BPLR01004372">
    <property type="protein sequence ID" value="GIX94423.1"/>
    <property type="molecule type" value="Genomic_DNA"/>
</dbReference>
<accession>A0AAV4PBK3</accession>